<name>A0A917P5C0_9ACTN</name>
<proteinExistence type="predicted"/>
<feature type="domain" description="Pyridine nucleotide-disulphide oxidoreductase dimerisation" evidence="1">
    <location>
        <begin position="2"/>
        <end position="47"/>
    </location>
</feature>
<gene>
    <name evidence="2" type="ORF">GCM10010121_086320</name>
</gene>
<dbReference type="SUPFAM" id="SSF55424">
    <property type="entry name" value="FAD/NAD-linked reductases, dimerisation (C-terminal) domain"/>
    <property type="match status" value="1"/>
</dbReference>
<protein>
    <recommendedName>
        <fullName evidence="1">Pyridine nucleotide-disulphide oxidoreductase dimerisation domain-containing protein</fullName>
    </recommendedName>
</protein>
<organism evidence="2 3">
    <name type="scientific">Streptomyces brasiliensis</name>
    <dbReference type="NCBI Taxonomy" id="1954"/>
    <lineage>
        <taxon>Bacteria</taxon>
        <taxon>Bacillati</taxon>
        <taxon>Actinomycetota</taxon>
        <taxon>Actinomycetes</taxon>
        <taxon>Kitasatosporales</taxon>
        <taxon>Streptomycetaceae</taxon>
        <taxon>Streptomyces</taxon>
    </lineage>
</organism>
<dbReference type="Gene3D" id="3.30.390.30">
    <property type="match status" value="1"/>
</dbReference>
<comment type="caution">
    <text evidence="2">The sequence shown here is derived from an EMBL/GenBank/DDBJ whole genome shotgun (WGS) entry which is preliminary data.</text>
</comment>
<dbReference type="InterPro" id="IPR016156">
    <property type="entry name" value="FAD/NAD-linked_Rdtase_dimer_sf"/>
</dbReference>
<accession>A0A917P5C0</accession>
<dbReference type="EMBL" id="BMQA01000072">
    <property type="protein sequence ID" value="GGJ62382.1"/>
    <property type="molecule type" value="Genomic_DNA"/>
</dbReference>
<sequence length="60" mass="6159">MGPTMVGGPVSELIGEAQVIYGTSLTAEDLAPLVHAHLTRNEALGEALPAMMGKPLHAHG</sequence>
<dbReference type="AlphaFoldDB" id="A0A917P5C0"/>
<keyword evidence="3" id="KW-1185">Reference proteome</keyword>
<dbReference type="Proteomes" id="UP000657574">
    <property type="component" value="Unassembled WGS sequence"/>
</dbReference>
<dbReference type="Pfam" id="PF02852">
    <property type="entry name" value="Pyr_redox_dim"/>
    <property type="match status" value="1"/>
</dbReference>
<reference evidence="2" key="2">
    <citation type="submission" date="2020-09" db="EMBL/GenBank/DDBJ databases">
        <authorList>
            <person name="Sun Q."/>
            <person name="Ohkuma M."/>
        </authorList>
    </citation>
    <scope>NUCLEOTIDE SEQUENCE</scope>
    <source>
        <strain evidence="2">JCM 3086</strain>
    </source>
</reference>
<evidence type="ECO:0000313" key="3">
    <source>
        <dbReference type="Proteomes" id="UP000657574"/>
    </source>
</evidence>
<reference evidence="2" key="1">
    <citation type="journal article" date="2014" name="Int. J. Syst. Evol. Microbiol.">
        <title>Complete genome sequence of Corynebacterium casei LMG S-19264T (=DSM 44701T), isolated from a smear-ripened cheese.</title>
        <authorList>
            <consortium name="US DOE Joint Genome Institute (JGI-PGF)"/>
            <person name="Walter F."/>
            <person name="Albersmeier A."/>
            <person name="Kalinowski J."/>
            <person name="Ruckert C."/>
        </authorList>
    </citation>
    <scope>NUCLEOTIDE SEQUENCE</scope>
    <source>
        <strain evidence="2">JCM 3086</strain>
    </source>
</reference>
<evidence type="ECO:0000313" key="2">
    <source>
        <dbReference type="EMBL" id="GGJ62382.1"/>
    </source>
</evidence>
<evidence type="ECO:0000259" key="1">
    <source>
        <dbReference type="Pfam" id="PF02852"/>
    </source>
</evidence>
<dbReference type="InterPro" id="IPR004099">
    <property type="entry name" value="Pyr_nucl-diS_OxRdtase_dimer"/>
</dbReference>
<dbReference type="RefSeq" id="WP_268248748.1">
    <property type="nucleotide sequence ID" value="NZ_BMQA01000072.1"/>
</dbReference>